<protein>
    <recommendedName>
        <fullName evidence="5">V-type ATP synthase subunit D</fullName>
    </recommendedName>
</protein>
<dbReference type="NCBIfam" id="TIGR00309">
    <property type="entry name" value="V_ATPase_subD"/>
    <property type="match status" value="1"/>
</dbReference>
<dbReference type="GO" id="GO:0046961">
    <property type="term" value="F:proton-transporting ATPase activity, rotational mechanism"/>
    <property type="evidence" value="ECO:0007669"/>
    <property type="project" value="InterPro"/>
</dbReference>
<dbReference type="PANTHER" id="PTHR11671">
    <property type="entry name" value="V-TYPE ATP SYNTHASE SUBUNIT D"/>
    <property type="match status" value="1"/>
</dbReference>
<evidence type="ECO:0000256" key="2">
    <source>
        <dbReference type="ARBA" id="ARBA00022448"/>
    </source>
</evidence>
<dbReference type="AlphaFoldDB" id="A0A0F9Q1D6"/>
<keyword evidence="3" id="KW-0406">Ion transport</keyword>
<evidence type="ECO:0000256" key="1">
    <source>
        <dbReference type="ARBA" id="ARBA00005850"/>
    </source>
</evidence>
<dbReference type="EMBL" id="LAZR01005521">
    <property type="protein sequence ID" value="KKM99227.1"/>
    <property type="molecule type" value="Genomic_DNA"/>
</dbReference>
<evidence type="ECO:0008006" key="5">
    <source>
        <dbReference type="Google" id="ProtNLM"/>
    </source>
</evidence>
<comment type="caution">
    <text evidence="4">The sequence shown here is derived from an EMBL/GenBank/DDBJ whole genome shotgun (WGS) entry which is preliminary data.</text>
</comment>
<dbReference type="Gene3D" id="1.10.287.3240">
    <property type="match status" value="1"/>
</dbReference>
<keyword evidence="2" id="KW-0813">Transport</keyword>
<gene>
    <name evidence="4" type="ORF">LCGC14_1149920</name>
</gene>
<organism evidence="4">
    <name type="scientific">marine sediment metagenome</name>
    <dbReference type="NCBI Taxonomy" id="412755"/>
    <lineage>
        <taxon>unclassified sequences</taxon>
        <taxon>metagenomes</taxon>
        <taxon>ecological metagenomes</taxon>
    </lineage>
</organism>
<evidence type="ECO:0000313" key="4">
    <source>
        <dbReference type="EMBL" id="KKM99227.1"/>
    </source>
</evidence>
<sequence length="203" mass="24257">MRLSVNPNRMELMKLRRRLVLAERGHKLLKGKLEEIMRRFLQLMKELYNLQEIVSLKLKKVFLSFVLVRSGSSRKDLEKLIPEGKLILATKEEKILNLTIPRFEIEEKEVSDYDFLNTESELDVGLKKTQELLKDLMEMSRLWKAVELLSHEIETTRRRVNALEHILIPSIKETIRYISSRLEEMERSYQVQLMRVKDIVRRH</sequence>
<reference evidence="4" key="1">
    <citation type="journal article" date="2015" name="Nature">
        <title>Complex archaea that bridge the gap between prokaryotes and eukaryotes.</title>
        <authorList>
            <person name="Spang A."/>
            <person name="Saw J.H."/>
            <person name="Jorgensen S.L."/>
            <person name="Zaremba-Niedzwiedzka K."/>
            <person name="Martijn J."/>
            <person name="Lind A.E."/>
            <person name="van Eijk R."/>
            <person name="Schleper C."/>
            <person name="Guy L."/>
            <person name="Ettema T.J."/>
        </authorList>
    </citation>
    <scope>NUCLEOTIDE SEQUENCE</scope>
</reference>
<accession>A0A0F9Q1D6</accession>
<comment type="similarity">
    <text evidence="1">Belongs to the V-ATPase D subunit family.</text>
</comment>
<dbReference type="Pfam" id="PF01813">
    <property type="entry name" value="ATP-synt_D"/>
    <property type="match status" value="1"/>
</dbReference>
<proteinExistence type="inferred from homology"/>
<evidence type="ECO:0000256" key="3">
    <source>
        <dbReference type="ARBA" id="ARBA00023065"/>
    </source>
</evidence>
<dbReference type="InterPro" id="IPR002699">
    <property type="entry name" value="V_ATPase_D"/>
</dbReference>
<dbReference type="HAMAP" id="MF_00271">
    <property type="entry name" value="ATP_synth_D_arch"/>
    <property type="match status" value="1"/>
</dbReference>
<name>A0A0F9Q1D6_9ZZZZ</name>